<proteinExistence type="predicted"/>
<evidence type="ECO:0000313" key="1">
    <source>
        <dbReference type="EMBL" id="QWM89613.1"/>
    </source>
</evidence>
<gene>
    <name evidence="1" type="primary">gp_16383</name>
</gene>
<protein>
    <submittedName>
        <fullName evidence="1">Uncharacterized protein</fullName>
    </submittedName>
</protein>
<sequence>MEDIIDIVTVNGIYGLSVRMSSSSRNDENEARRYGFPDLCVEIIFISYN</sequence>
<reference evidence="1 2" key="1">
    <citation type="submission" date="2021-04" db="EMBL/GenBank/DDBJ databases">
        <authorList>
            <person name="Shkoporov A.N."/>
            <person name="Stockdale S.R."/>
            <person name="Guerin E."/>
            <person name="Ross R.P."/>
            <person name="Hill C."/>
        </authorList>
    </citation>
    <scope>NUCLEOTIDE SEQUENCE [LARGE SCALE GENOMIC DNA]</scope>
    <source>
        <strain evidence="2">cr91_1</strain>
    </source>
</reference>
<dbReference type="Proteomes" id="UP000827372">
    <property type="component" value="Segment"/>
</dbReference>
<evidence type="ECO:0000313" key="2">
    <source>
        <dbReference type="Proteomes" id="UP000827372"/>
    </source>
</evidence>
<dbReference type="GeneID" id="75691515"/>
<accession>A0AAE7RXA4</accession>
<keyword evidence="2" id="KW-1185">Reference proteome</keyword>
<dbReference type="KEGG" id="vg:75691515"/>
<name>A0AAE7RXA4_9CAUD</name>
<dbReference type="RefSeq" id="YP_010359185.1">
    <property type="nucleotide sequence ID" value="NC_062770.1"/>
</dbReference>
<dbReference type="EMBL" id="MZ130480">
    <property type="protein sequence ID" value="QWM89613.1"/>
    <property type="molecule type" value="Genomic_DNA"/>
</dbReference>
<organism evidence="1 2">
    <name type="scientific">uncultured phage cr91_1</name>
    <dbReference type="NCBI Taxonomy" id="2986403"/>
    <lineage>
        <taxon>Viruses</taxon>
        <taxon>Duplodnaviria</taxon>
        <taxon>Heunggongvirae</taxon>
        <taxon>Uroviricota</taxon>
        <taxon>Caudoviricetes</taxon>
        <taxon>Crassvirales</taxon>
        <taxon>Intestiviridae</taxon>
        <taxon>Crudevirinae</taxon>
        <taxon>Drivevirus</taxon>
        <taxon>Drivevirus gastrointestinalis</taxon>
    </lineage>
</organism>